<evidence type="ECO:0000256" key="1">
    <source>
        <dbReference type="SAM" id="MobiDB-lite"/>
    </source>
</evidence>
<feature type="compositionally biased region" description="Basic residues" evidence="1">
    <location>
        <begin position="1"/>
        <end position="13"/>
    </location>
</feature>
<gene>
    <name evidence="2" type="ORF">H4R34_000498</name>
</gene>
<reference evidence="2" key="1">
    <citation type="submission" date="2022-07" db="EMBL/GenBank/DDBJ databases">
        <title>Phylogenomic reconstructions and comparative analyses of Kickxellomycotina fungi.</title>
        <authorList>
            <person name="Reynolds N.K."/>
            <person name="Stajich J.E."/>
            <person name="Barry K."/>
            <person name="Grigoriev I.V."/>
            <person name="Crous P."/>
            <person name="Smith M.E."/>
        </authorList>
    </citation>
    <scope>NUCLEOTIDE SEQUENCE</scope>
    <source>
        <strain evidence="2">RSA 567</strain>
    </source>
</reference>
<evidence type="ECO:0000313" key="2">
    <source>
        <dbReference type="EMBL" id="KAJ1984664.1"/>
    </source>
</evidence>
<proteinExistence type="predicted"/>
<dbReference type="EMBL" id="JANBQB010000013">
    <property type="protein sequence ID" value="KAJ1984664.1"/>
    <property type="molecule type" value="Genomic_DNA"/>
</dbReference>
<dbReference type="OrthoDB" id="2274292at2759"/>
<dbReference type="AlphaFoldDB" id="A0A9W8BD51"/>
<protein>
    <submittedName>
        <fullName evidence="2">Uncharacterized protein</fullName>
    </submittedName>
</protein>
<name>A0A9W8BD51_9FUNG</name>
<feature type="region of interest" description="Disordered" evidence="1">
    <location>
        <begin position="1"/>
        <end position="102"/>
    </location>
</feature>
<keyword evidence="3" id="KW-1185">Reference proteome</keyword>
<sequence length="126" mass="13462">MGKSAKAFKRPTRKEKELKRTLTRSTAATDSRVTKSSTKESTKSQATGALKRDLQASHLEPTDPLSLATATTAAATRKPNGPGQRRFAKDKKGSSASKASASDYVDLYLGRKSTKLPGTLFTTEGS</sequence>
<evidence type="ECO:0000313" key="3">
    <source>
        <dbReference type="Proteomes" id="UP001151582"/>
    </source>
</evidence>
<dbReference type="Proteomes" id="UP001151582">
    <property type="component" value="Unassembled WGS sequence"/>
</dbReference>
<organism evidence="2 3">
    <name type="scientific">Dimargaris verticillata</name>
    <dbReference type="NCBI Taxonomy" id="2761393"/>
    <lineage>
        <taxon>Eukaryota</taxon>
        <taxon>Fungi</taxon>
        <taxon>Fungi incertae sedis</taxon>
        <taxon>Zoopagomycota</taxon>
        <taxon>Kickxellomycotina</taxon>
        <taxon>Dimargaritomycetes</taxon>
        <taxon>Dimargaritales</taxon>
        <taxon>Dimargaritaceae</taxon>
        <taxon>Dimargaris</taxon>
    </lineage>
</organism>
<accession>A0A9W8BD51</accession>
<comment type="caution">
    <text evidence="2">The sequence shown here is derived from an EMBL/GenBank/DDBJ whole genome shotgun (WGS) entry which is preliminary data.</text>
</comment>